<proteinExistence type="predicted"/>
<accession>A0A183U7B8</accession>
<name>A0A183U7B8_TOXCA</name>
<reference evidence="4" key="1">
    <citation type="submission" date="2016-06" db="UniProtKB">
        <authorList>
            <consortium name="WormBaseParasite"/>
        </authorList>
    </citation>
    <scope>IDENTIFICATION</scope>
</reference>
<keyword evidence="3" id="KW-1185">Reference proteome</keyword>
<dbReference type="WBParaSite" id="TCNE_0000438801-mRNA-1">
    <property type="protein sequence ID" value="TCNE_0000438801-mRNA-1"/>
    <property type="gene ID" value="TCNE_0000438801"/>
</dbReference>
<dbReference type="Proteomes" id="UP000050794">
    <property type="component" value="Unassembled WGS sequence"/>
</dbReference>
<evidence type="ECO:0000313" key="3">
    <source>
        <dbReference type="Proteomes" id="UP000050794"/>
    </source>
</evidence>
<feature type="compositionally biased region" description="Basic and acidic residues" evidence="1">
    <location>
        <begin position="1"/>
        <end position="10"/>
    </location>
</feature>
<sequence>MCSRRDKEDSSSSTASNNSRRESSKRKLRRDLLLKSPKSRKNQSIARRNSEEKAYQIVQSQAGRQGQRRAVLRSGNLVEIISSPLPGNDVSTVQSNAAKYNGFK</sequence>
<feature type="region of interest" description="Disordered" evidence="1">
    <location>
        <begin position="1"/>
        <end position="69"/>
    </location>
</feature>
<evidence type="ECO:0000313" key="2">
    <source>
        <dbReference type="EMBL" id="VDM30105.1"/>
    </source>
</evidence>
<reference evidence="2 3" key="2">
    <citation type="submission" date="2018-11" db="EMBL/GenBank/DDBJ databases">
        <authorList>
            <consortium name="Pathogen Informatics"/>
        </authorList>
    </citation>
    <scope>NUCLEOTIDE SEQUENCE [LARGE SCALE GENOMIC DNA]</scope>
</reference>
<protein>
    <submittedName>
        <fullName evidence="2 4">Uncharacterized protein</fullName>
    </submittedName>
</protein>
<dbReference type="AlphaFoldDB" id="A0A183U7B8"/>
<evidence type="ECO:0000313" key="4">
    <source>
        <dbReference type="WBParaSite" id="TCNE_0000438801-mRNA-1"/>
    </source>
</evidence>
<dbReference type="EMBL" id="UYWY01007307">
    <property type="protein sequence ID" value="VDM30105.1"/>
    <property type="molecule type" value="Genomic_DNA"/>
</dbReference>
<evidence type="ECO:0000256" key="1">
    <source>
        <dbReference type="SAM" id="MobiDB-lite"/>
    </source>
</evidence>
<organism evidence="3 4">
    <name type="scientific">Toxocara canis</name>
    <name type="common">Canine roundworm</name>
    <dbReference type="NCBI Taxonomy" id="6265"/>
    <lineage>
        <taxon>Eukaryota</taxon>
        <taxon>Metazoa</taxon>
        <taxon>Ecdysozoa</taxon>
        <taxon>Nematoda</taxon>
        <taxon>Chromadorea</taxon>
        <taxon>Rhabditida</taxon>
        <taxon>Spirurina</taxon>
        <taxon>Ascaridomorpha</taxon>
        <taxon>Ascaridoidea</taxon>
        <taxon>Toxocaridae</taxon>
        <taxon>Toxocara</taxon>
    </lineage>
</organism>
<gene>
    <name evidence="2" type="ORF">TCNE_LOCUS4388</name>
</gene>